<comment type="caution">
    <text evidence="1">The sequence shown here is derived from an EMBL/GenBank/DDBJ whole genome shotgun (WGS) entry which is preliminary data.</text>
</comment>
<name>A0ABT6YUU0_9BACT</name>
<evidence type="ECO:0000313" key="2">
    <source>
        <dbReference type="Proteomes" id="UP001236569"/>
    </source>
</evidence>
<reference evidence="1 2" key="1">
    <citation type="submission" date="2023-05" db="EMBL/GenBank/DDBJ databases">
        <title>Novel species of genus Flectobacillus isolated from stream in China.</title>
        <authorList>
            <person name="Lu H."/>
        </authorList>
    </citation>
    <scope>NUCLEOTIDE SEQUENCE [LARGE SCALE GENOMIC DNA]</scope>
    <source>
        <strain evidence="1 2">DC10W</strain>
    </source>
</reference>
<gene>
    <name evidence="1" type="ORF">QM480_23435</name>
</gene>
<evidence type="ECO:0008006" key="3">
    <source>
        <dbReference type="Google" id="ProtNLM"/>
    </source>
</evidence>
<accession>A0ABT6YUU0</accession>
<protein>
    <recommendedName>
        <fullName evidence="3">GNAT family N-acetyltransferase</fullName>
    </recommendedName>
</protein>
<organism evidence="1 2">
    <name type="scientific">Flectobacillus longus</name>
    <dbReference type="NCBI Taxonomy" id="2984207"/>
    <lineage>
        <taxon>Bacteria</taxon>
        <taxon>Pseudomonadati</taxon>
        <taxon>Bacteroidota</taxon>
        <taxon>Cytophagia</taxon>
        <taxon>Cytophagales</taxon>
        <taxon>Flectobacillaceae</taxon>
        <taxon>Flectobacillus</taxon>
    </lineage>
</organism>
<dbReference type="RefSeq" id="WP_283371982.1">
    <property type="nucleotide sequence ID" value="NZ_JASHID010000027.1"/>
</dbReference>
<dbReference type="EMBL" id="JASHID010000027">
    <property type="protein sequence ID" value="MDI9867315.1"/>
    <property type="molecule type" value="Genomic_DNA"/>
</dbReference>
<sequence>MTLKPDTIKHSIQITHSSIESFGFELKTWNFDADNFSLSFSKKNIFTNDDKSFSIDALLLQSLELYKRFVEYEDHFQLTNFHCINLIINKQSIHDFIIEIDWLSTPNTHQKFLEAYCYNESGQLLGKGSALLNK</sequence>
<dbReference type="Proteomes" id="UP001236569">
    <property type="component" value="Unassembled WGS sequence"/>
</dbReference>
<evidence type="ECO:0000313" key="1">
    <source>
        <dbReference type="EMBL" id="MDI9867315.1"/>
    </source>
</evidence>
<keyword evidence="2" id="KW-1185">Reference proteome</keyword>
<proteinExistence type="predicted"/>